<dbReference type="EMBL" id="PVTY01000004">
    <property type="protein sequence ID" value="PRZ17658.1"/>
    <property type="molecule type" value="Genomic_DNA"/>
</dbReference>
<keyword evidence="6" id="KW-1185">Reference proteome</keyword>
<protein>
    <submittedName>
        <fullName evidence="5">Type VI secretion system secreted protein VgrG</fullName>
    </submittedName>
</protein>
<dbReference type="AlphaFoldDB" id="A0A2T0YQK6"/>
<sequence length="329" mass="31973">MAVLLASFLAMAVTLSYSSVASAVTTPGVGLGTAGSYSVLGGQTVTNTGTTTLSGALGVSPGTAVTGFTAEQENAANVGGAAAQPQADASTAYGVLAAQESDADLTGQDLGGLSLVGGVYSASSSMALTGTLTLDGGVEDGGVSDSVFIFQAGSTLNAATGSDVVLTGGAQACNVYWQVGSSATLGTGSNFVGTIISLASISVQTNATVQGRALALSAGSVTLDSNVFTDASCAAAPPTDTGSPTPTPDAGSPTPTPTESLVPTEVPTESESPEANPTESRGGPDSRTGSDTPDGSDSPPDLAFQQDPTATQAKLSLISQISRPPGPAR</sequence>
<evidence type="ECO:0000256" key="2">
    <source>
        <dbReference type="ARBA" id="ARBA00022729"/>
    </source>
</evidence>
<organism evidence="5 6">
    <name type="scientific">Nesterenkonia sandarakina</name>
    <dbReference type="NCBI Taxonomy" id="272918"/>
    <lineage>
        <taxon>Bacteria</taxon>
        <taxon>Bacillati</taxon>
        <taxon>Actinomycetota</taxon>
        <taxon>Actinomycetes</taxon>
        <taxon>Micrococcales</taxon>
        <taxon>Micrococcaceae</taxon>
        <taxon>Nesterenkonia</taxon>
    </lineage>
</organism>
<feature type="compositionally biased region" description="Low complexity" evidence="3">
    <location>
        <begin position="234"/>
        <end position="253"/>
    </location>
</feature>
<feature type="signal peptide" evidence="4">
    <location>
        <begin position="1"/>
        <end position="23"/>
    </location>
</feature>
<feature type="chain" id="PRO_5015742458" evidence="4">
    <location>
        <begin position="24"/>
        <end position="329"/>
    </location>
</feature>
<evidence type="ECO:0000313" key="5">
    <source>
        <dbReference type="EMBL" id="PRZ17658.1"/>
    </source>
</evidence>
<comment type="similarity">
    <text evidence="1">Belongs to the ice-binding protein family.</text>
</comment>
<feature type="compositionally biased region" description="Low complexity" evidence="3">
    <location>
        <begin position="262"/>
        <end position="274"/>
    </location>
</feature>
<keyword evidence="2 4" id="KW-0732">Signal</keyword>
<evidence type="ECO:0000256" key="4">
    <source>
        <dbReference type="SAM" id="SignalP"/>
    </source>
</evidence>
<dbReference type="Proteomes" id="UP000238217">
    <property type="component" value="Unassembled WGS sequence"/>
</dbReference>
<name>A0A2T0YQK6_9MICC</name>
<evidence type="ECO:0000313" key="6">
    <source>
        <dbReference type="Proteomes" id="UP000238217"/>
    </source>
</evidence>
<proteinExistence type="inferred from homology"/>
<feature type="region of interest" description="Disordered" evidence="3">
    <location>
        <begin position="233"/>
        <end position="329"/>
    </location>
</feature>
<dbReference type="InterPro" id="IPR021884">
    <property type="entry name" value="Ice-bd_prot"/>
</dbReference>
<evidence type="ECO:0000256" key="3">
    <source>
        <dbReference type="SAM" id="MobiDB-lite"/>
    </source>
</evidence>
<feature type="compositionally biased region" description="Polar residues" evidence="3">
    <location>
        <begin position="306"/>
        <end position="322"/>
    </location>
</feature>
<feature type="compositionally biased region" description="Low complexity" evidence="3">
    <location>
        <begin position="285"/>
        <end position="301"/>
    </location>
</feature>
<accession>A0A2T0YQK6</accession>
<dbReference type="Pfam" id="PF11999">
    <property type="entry name" value="Ice_binding"/>
    <property type="match status" value="1"/>
</dbReference>
<gene>
    <name evidence="5" type="ORF">BCL67_1045</name>
</gene>
<comment type="caution">
    <text evidence="5">The sequence shown here is derived from an EMBL/GenBank/DDBJ whole genome shotgun (WGS) entry which is preliminary data.</text>
</comment>
<evidence type="ECO:0000256" key="1">
    <source>
        <dbReference type="ARBA" id="ARBA00005445"/>
    </source>
</evidence>
<reference evidence="5 6" key="1">
    <citation type="submission" date="2018-03" db="EMBL/GenBank/DDBJ databases">
        <title>Comparative analysis of microorganisms from saline springs in Andes Mountain Range, Colombia.</title>
        <authorList>
            <person name="Rubin E."/>
        </authorList>
    </citation>
    <scope>NUCLEOTIDE SEQUENCE [LARGE SCALE GENOMIC DNA]</scope>
    <source>
        <strain evidence="5 6">CG 35</strain>
    </source>
</reference>